<keyword evidence="9" id="KW-1185">Reference proteome</keyword>
<dbReference type="SMART" id="SM00369">
    <property type="entry name" value="LRR_TYP"/>
    <property type="match status" value="8"/>
</dbReference>
<evidence type="ECO:0000259" key="7">
    <source>
        <dbReference type="PROSITE" id="PS50222"/>
    </source>
</evidence>
<keyword evidence="2" id="KW-0433">Leucine-rich repeat</keyword>
<feature type="chain" id="PRO_5039483525" evidence="6">
    <location>
        <begin position="30"/>
        <end position="1997"/>
    </location>
</feature>
<dbReference type="InterPro" id="IPR006635">
    <property type="entry name" value="NEAT_dom"/>
</dbReference>
<dbReference type="Pfam" id="PF04122">
    <property type="entry name" value="CW_binding_2"/>
    <property type="match status" value="3"/>
</dbReference>
<dbReference type="Gene3D" id="3.80.10.10">
    <property type="entry name" value="Ribonuclease Inhibitor"/>
    <property type="match status" value="1"/>
</dbReference>
<dbReference type="Gene3D" id="2.60.40.1850">
    <property type="match status" value="2"/>
</dbReference>
<feature type="compositionally biased region" description="Polar residues" evidence="5">
    <location>
        <begin position="343"/>
        <end position="356"/>
    </location>
</feature>
<dbReference type="SMART" id="SM00364">
    <property type="entry name" value="LRR_BAC"/>
    <property type="match status" value="4"/>
</dbReference>
<dbReference type="PROSITE" id="PS50222">
    <property type="entry name" value="EF_HAND_2"/>
    <property type="match status" value="1"/>
</dbReference>
<dbReference type="EMBL" id="ADGQ01000025">
    <property type="protein sequence ID" value="EFM65116.1"/>
    <property type="molecule type" value="Genomic_DNA"/>
</dbReference>
<evidence type="ECO:0000256" key="4">
    <source>
        <dbReference type="ARBA" id="ARBA00022737"/>
    </source>
</evidence>
<dbReference type="RefSeq" id="WP_007788616.1">
    <property type="nucleotide sequence ID" value="NZ_ADGQ01000025.1"/>
</dbReference>
<evidence type="ECO:0000256" key="1">
    <source>
        <dbReference type="ARBA" id="ARBA00004196"/>
    </source>
</evidence>
<dbReference type="eggNOG" id="COG4886">
    <property type="taxonomic scope" value="Bacteria"/>
</dbReference>
<gene>
    <name evidence="8" type="ORF">HMPREF0634_1460</name>
</gene>
<dbReference type="InterPro" id="IPR032675">
    <property type="entry name" value="LRR_dom_sf"/>
</dbReference>
<dbReference type="Gene3D" id="3.40.50.12090">
    <property type="match status" value="2"/>
</dbReference>
<dbReference type="InterPro" id="IPR018247">
    <property type="entry name" value="EF_Hand_1_Ca_BS"/>
</dbReference>
<name>E0E1W6_9FIRM</name>
<dbReference type="Proteomes" id="UP000003244">
    <property type="component" value="Unassembled WGS sequence"/>
</dbReference>
<reference evidence="8 9" key="1">
    <citation type="submission" date="2010-08" db="EMBL/GenBank/DDBJ databases">
        <authorList>
            <person name="Harkins D.M."/>
            <person name="Madupu R."/>
            <person name="Durkin A.S."/>
            <person name="Torralba M."/>
            <person name="Methe B."/>
            <person name="Sutton G.G."/>
            <person name="Nelson K.E."/>
        </authorList>
    </citation>
    <scope>NUCLEOTIDE SEQUENCE [LARGE SCALE GENOMIC DNA]</scope>
    <source>
        <strain evidence="8 9">DSM 17678</strain>
    </source>
</reference>
<evidence type="ECO:0000256" key="2">
    <source>
        <dbReference type="ARBA" id="ARBA00022614"/>
    </source>
</evidence>
<dbReference type="InterPro" id="IPR001611">
    <property type="entry name" value="Leu-rich_rpt"/>
</dbReference>
<feature type="region of interest" description="Disordered" evidence="5">
    <location>
        <begin position="173"/>
        <end position="205"/>
    </location>
</feature>
<dbReference type="eggNOG" id="COG3266">
    <property type="taxonomic scope" value="Bacteria"/>
</dbReference>
<evidence type="ECO:0000256" key="6">
    <source>
        <dbReference type="SAM" id="SignalP"/>
    </source>
</evidence>
<keyword evidence="4" id="KW-0677">Repeat</keyword>
<dbReference type="PANTHER" id="PTHR30032:SF8">
    <property type="entry name" value="GERMINATION-SPECIFIC N-ACETYLMURAMOYL-L-ALANINE AMIDASE"/>
    <property type="match status" value="1"/>
</dbReference>
<feature type="region of interest" description="Disordered" evidence="5">
    <location>
        <begin position="323"/>
        <end position="356"/>
    </location>
</feature>
<dbReference type="InterPro" id="IPR051922">
    <property type="entry name" value="Bact_Sporulation_Assoc"/>
</dbReference>
<dbReference type="InterPro" id="IPR003591">
    <property type="entry name" value="Leu-rich_rpt_typical-subtyp"/>
</dbReference>
<dbReference type="GO" id="GO:0030313">
    <property type="term" value="C:cell envelope"/>
    <property type="evidence" value="ECO:0007669"/>
    <property type="project" value="UniProtKB-SubCell"/>
</dbReference>
<dbReference type="InterPro" id="IPR037250">
    <property type="entry name" value="NEAT_dom_sf"/>
</dbReference>
<dbReference type="InterPro" id="IPR002048">
    <property type="entry name" value="EF_hand_dom"/>
</dbReference>
<proteinExistence type="predicted"/>
<dbReference type="CDD" id="cd06920">
    <property type="entry name" value="NEAT"/>
    <property type="match status" value="1"/>
</dbReference>
<evidence type="ECO:0000313" key="8">
    <source>
        <dbReference type="EMBL" id="EFM65116.1"/>
    </source>
</evidence>
<dbReference type="STRING" id="596315.HMPREF0634_1460"/>
<dbReference type="SUPFAM" id="SSF158911">
    <property type="entry name" value="NEAT domain-like"/>
    <property type="match status" value="2"/>
</dbReference>
<organism evidence="8 9">
    <name type="scientific">Peptostreptococcus stomatis DSM 17678</name>
    <dbReference type="NCBI Taxonomy" id="596315"/>
    <lineage>
        <taxon>Bacteria</taxon>
        <taxon>Bacillati</taxon>
        <taxon>Bacillota</taxon>
        <taxon>Clostridia</taxon>
        <taxon>Peptostreptococcales</taxon>
        <taxon>Peptostreptococcaceae</taxon>
        <taxon>Peptostreptococcus</taxon>
    </lineage>
</organism>
<accession>E0E1W6</accession>
<dbReference type="PROSITE" id="PS51450">
    <property type="entry name" value="LRR"/>
    <property type="match status" value="3"/>
</dbReference>
<dbReference type="SUPFAM" id="SSF52058">
    <property type="entry name" value="L domain-like"/>
    <property type="match status" value="1"/>
</dbReference>
<keyword evidence="3 6" id="KW-0732">Signal</keyword>
<dbReference type="eggNOG" id="COG5386">
    <property type="taxonomic scope" value="Bacteria"/>
</dbReference>
<comment type="caution">
    <text evidence="8">The sequence shown here is derived from an EMBL/GenBank/DDBJ whole genome shotgun (WGS) entry which is preliminary data.</text>
</comment>
<comment type="subcellular location">
    <subcellularLocation>
        <location evidence="1">Cell envelope</location>
    </subcellularLocation>
</comment>
<feature type="domain" description="EF-hand" evidence="7">
    <location>
        <begin position="806"/>
        <end position="841"/>
    </location>
</feature>
<evidence type="ECO:0000256" key="3">
    <source>
        <dbReference type="ARBA" id="ARBA00022729"/>
    </source>
</evidence>
<dbReference type="PANTHER" id="PTHR30032">
    <property type="entry name" value="N-ACETYLMURAMOYL-L-ALANINE AMIDASE-RELATED"/>
    <property type="match status" value="1"/>
</dbReference>
<protein>
    <submittedName>
        <fullName evidence="8">Leucine Rich Repeat protein</fullName>
    </submittedName>
</protein>
<evidence type="ECO:0000256" key="5">
    <source>
        <dbReference type="SAM" id="MobiDB-lite"/>
    </source>
</evidence>
<evidence type="ECO:0000313" key="9">
    <source>
        <dbReference type="Proteomes" id="UP000003244"/>
    </source>
</evidence>
<dbReference type="InterPro" id="IPR007253">
    <property type="entry name" value="Cell_wall-bd_2"/>
</dbReference>
<dbReference type="PROSITE" id="PS00018">
    <property type="entry name" value="EF_HAND_1"/>
    <property type="match status" value="1"/>
</dbReference>
<dbReference type="GeneID" id="84801529"/>
<dbReference type="GO" id="GO:0005509">
    <property type="term" value="F:calcium ion binding"/>
    <property type="evidence" value="ECO:0007669"/>
    <property type="project" value="InterPro"/>
</dbReference>
<dbReference type="Pfam" id="PF13855">
    <property type="entry name" value="LRR_8"/>
    <property type="match status" value="1"/>
</dbReference>
<feature type="signal peptide" evidence="6">
    <location>
        <begin position="1"/>
        <end position="29"/>
    </location>
</feature>
<sequence length="1997" mass="223123">MKYWKKSGKKGKKFVTVALSLAMLGTTTAPTMHILGQSIGSAYADEVVEENIWDYISIRIAEYGDTHPIKFISKKDEAGQEVINKWYNKIDKVIINGTEFDFSEFEDVRNDLSKKWTADYQSKDDKWQAHANAFNLKPSTDVVIGIKMKGSGDIHELDYKSGTNDQVSRIIKGSGKDVTPADDENKNPGNNTGGTETDPGKNEKIGIPTEEFNKVLVADGKVKVQFKYDSDRARKKVKMDGYYKNMTSVEINGENFPIDEFTFTTEPAWDYGDLHSKPEYFEKHKAALNKYGEEGNKYKLVIKLKDGKTGIYESDQYKIAVKSGEIKEEQKETEKPNDDTKVNPPTNDTDTSGYTKNRTIYTKNANQRSLETTVYGIRPLNADKDKGVSIDMFSVSMDTSITNYKLQVLSRIKSISVDGTTIQNEGDIKQVDEEVDEYTNWNLKFDKRFSFIKRNSREGENRVLREFTIKDENLLNAYNKVEEKKGNHRFAIEFVDGSTLKYETPDKKPEGMTWAQFYKDAIKEVKRREQSIIINLKGYEEKSDAELQEHRSLVYGLAPHIKQVIINGYTVQDDKFLKNSGGNDFMNEPNGNDDPIIKNWNSDVGAKNKVEFFLDDNSTITWSDNVKEEEDVELPQEEAKELEGLKKIDIADLEKSPDGKYTIGFEAKYADGRKGTSMLQGFFDRNVEIEKRGDKITARFLNLFFADGLLDFRIKNTDNTWPEESKKDFVDPATKTQAYFTMDLKDLTKAREGAVLVSYMGGKLEYKGMMDTKYTKVKIVFKKDAYVGWKGFHETYDLEQKRKLSSEILKNRLTFSGLDRDNNGEISSDELQKAPAVVDLTWRGAPLERQFNSIYDISILKDLGPNVKVIKLSSNSLKSLPAGVFDKAVNLEEIYLNGNKIADLPKDIFKNNKKLKKVSLASNPLAVLDKDLFANNPEITDLDLGNTLLSEVKEGTFDKLEKLRNLSLSANDLSILPDSLFKNNKELRILSITDNALVKLPSSLSSASNLENLGLGNNRLTNLPDYVGEFASLKQLDLKFNNISKISEDTWKNLAKRDGLKIDLIHNNLTSLPSLEDVKFASLDVAANMLPAEIPDSYKALKIGEKNQGGYYAQRSPVDYNITAKNGKVEFSNKKDMNILDLLNWNEAVTHENKSVFKMSEYKAYADKLLKKNGGEYEDIASKLRKTRDFKVVTRIERVYDDGSTKTIFEKEDLNKLEGALETANDKRMENGNRYRLTQQLYTLVVGEWVKNYEVNKEVTATVDANANPGSGSPENDNTKKVLKYTLPVNLVKYDNRSENSMGADAMDKTVQVEETSKGVKFTLNFHSMEYVLAGKKRIGHLYKMGVYDAVDEATGNDYVPANVLSKYEDAGSEFPGKVSFTRTKRGEKEIAVRVWVDAMDAIAKETGNANQDASQPAILSIDWSNAPKESLIGKEEGNKTDNNDKNEDSVSKKALLKNSIKMAEKMLKSGLVEGRSKEILEKAIENARKVYNSDKKESFESANDIIMFALDNIKKESGSKDGDQVKNSADIKQLDKDIAEKENKNGAKLYSVPVKLWHATDSKESMGNGAIVKTAIVSEKDGKYTYYVDFTGMPFFGMYGHLWDLNVYENGLGSSKTPARVEKTKMDKDLTGKMREFPARFSFTRTTKEREIFAEVAVDAMDSMKNNAETYDKIVKGSGKQNAKFIFDWSAAKQYKEADQEVENKVGRLAGADRYETSTKISQKYFDRADTVVLASGKNTVDALVSASYADAKKSPILLSKQSDVPASVKAEILRLGAKNVVIVGGNASISAKAENELKAMGLSIRRIAGSSRYETSAILAQEVRYLTGSDKLILITGQDNKEADALTVSSIATKSGIPVMMTKANELDSNARAKINSWKPSEVIVIGGKSTISDGVMNQINAKSKTRIAGATRFETAAMIAKEAYPSSKHVFVTNGYKAVDALAAGAVTGRAKSPIVLVGSNSVTSDVKKLASGKQITTLGGSSTVSDKIVDELK</sequence>
<feature type="compositionally biased region" description="Basic and acidic residues" evidence="5">
    <location>
        <begin position="324"/>
        <end position="341"/>
    </location>
</feature>